<evidence type="ECO:0000256" key="1">
    <source>
        <dbReference type="ARBA" id="ARBA00038215"/>
    </source>
</evidence>
<evidence type="ECO:0000313" key="4">
    <source>
        <dbReference type="Proteomes" id="UP001498476"/>
    </source>
</evidence>
<dbReference type="Gene3D" id="3.40.710.10">
    <property type="entry name" value="DD-peptidase/beta-lactamase superfamily"/>
    <property type="match status" value="1"/>
</dbReference>
<comment type="similarity">
    <text evidence="1">Belongs to the peptidase S12 family.</text>
</comment>
<organism evidence="3 4">
    <name type="scientific">Neonectria punicea</name>
    <dbReference type="NCBI Taxonomy" id="979145"/>
    <lineage>
        <taxon>Eukaryota</taxon>
        <taxon>Fungi</taxon>
        <taxon>Dikarya</taxon>
        <taxon>Ascomycota</taxon>
        <taxon>Pezizomycotina</taxon>
        <taxon>Sordariomycetes</taxon>
        <taxon>Hypocreomycetidae</taxon>
        <taxon>Hypocreales</taxon>
        <taxon>Nectriaceae</taxon>
        <taxon>Neonectria</taxon>
    </lineage>
</organism>
<proteinExistence type="inferred from homology"/>
<comment type="caution">
    <text evidence="3">The sequence shown here is derived from an EMBL/GenBank/DDBJ whole genome shotgun (WGS) entry which is preliminary data.</text>
</comment>
<dbReference type="InterPro" id="IPR001466">
    <property type="entry name" value="Beta-lactam-related"/>
</dbReference>
<dbReference type="PANTHER" id="PTHR46825:SF14">
    <property type="entry name" value="BETA-LACTAMASE-RELATED DOMAIN-CONTAINING PROTEIN"/>
    <property type="match status" value="1"/>
</dbReference>
<dbReference type="PANTHER" id="PTHR46825">
    <property type="entry name" value="D-ALANYL-D-ALANINE-CARBOXYPEPTIDASE/ENDOPEPTIDASE AMPH"/>
    <property type="match status" value="1"/>
</dbReference>
<dbReference type="Pfam" id="PF00144">
    <property type="entry name" value="Beta-lactamase"/>
    <property type="match status" value="1"/>
</dbReference>
<protein>
    <recommendedName>
        <fullName evidence="2">Beta-lactamase-related domain-containing protein</fullName>
    </recommendedName>
</protein>
<sequence length="196" mass="21685">MTKLNNPGARARPSSHQDVDFNLIEPIIQEICQVSGTPGLAVGVFDRDGKIFDSYHGHRDKRLPPDAETVFNLGSMCKGFTAFAVGCLVDEGKLHWDEPIGNVVEDLRETANGKFTIRELLSHRTGLCRSDALFIGSDNQLLLTKAQGDDIFASLAASRPPRQDFIYNNFGYHAVGRAIEKSLFHGLWQFSCPAHL</sequence>
<dbReference type="SUPFAM" id="SSF56601">
    <property type="entry name" value="beta-lactamase/transpeptidase-like"/>
    <property type="match status" value="1"/>
</dbReference>
<name>A0ABR1GX24_9HYPO</name>
<gene>
    <name evidence="3" type="ORF">QQX98_007756</name>
</gene>
<accession>A0ABR1GX24</accession>
<dbReference type="EMBL" id="JAZAVJ010000131">
    <property type="protein sequence ID" value="KAK7413379.1"/>
    <property type="molecule type" value="Genomic_DNA"/>
</dbReference>
<dbReference type="InterPro" id="IPR012338">
    <property type="entry name" value="Beta-lactam/transpept-like"/>
</dbReference>
<dbReference type="Proteomes" id="UP001498476">
    <property type="component" value="Unassembled WGS sequence"/>
</dbReference>
<feature type="domain" description="Beta-lactamase-related" evidence="2">
    <location>
        <begin position="34"/>
        <end position="182"/>
    </location>
</feature>
<dbReference type="InterPro" id="IPR050491">
    <property type="entry name" value="AmpC-like"/>
</dbReference>
<keyword evidence="4" id="KW-1185">Reference proteome</keyword>
<evidence type="ECO:0000313" key="3">
    <source>
        <dbReference type="EMBL" id="KAK7413379.1"/>
    </source>
</evidence>
<evidence type="ECO:0000259" key="2">
    <source>
        <dbReference type="Pfam" id="PF00144"/>
    </source>
</evidence>
<reference evidence="3 4" key="1">
    <citation type="journal article" date="2025" name="Microbiol. Resour. Announc.">
        <title>Draft genome sequences for Neonectria magnoliae and Neonectria punicea, canker pathogens of Liriodendron tulipifera and Acer saccharum in West Virginia.</title>
        <authorList>
            <person name="Petronek H.M."/>
            <person name="Kasson M.T."/>
            <person name="Metheny A.M."/>
            <person name="Stauder C.M."/>
            <person name="Lovett B."/>
            <person name="Lynch S.C."/>
            <person name="Garnas J.R."/>
            <person name="Kasson L.R."/>
            <person name="Stajich J.E."/>
        </authorList>
    </citation>
    <scope>NUCLEOTIDE SEQUENCE [LARGE SCALE GENOMIC DNA]</scope>
    <source>
        <strain evidence="3 4">NRRL 64653</strain>
    </source>
</reference>